<evidence type="ECO:0000259" key="1">
    <source>
        <dbReference type="PROSITE" id="PS51171"/>
    </source>
</evidence>
<accession>A0A5M6ZG82</accession>
<dbReference type="Pfam" id="PF00800">
    <property type="entry name" value="PDT"/>
    <property type="match status" value="1"/>
</dbReference>
<reference evidence="2 3" key="1">
    <citation type="submission" date="2019-09" db="EMBL/GenBank/DDBJ databases">
        <authorList>
            <person name="Kevbrin V."/>
            <person name="Grouzdev D.S."/>
        </authorList>
    </citation>
    <scope>NUCLEOTIDE SEQUENCE [LARGE SCALE GENOMIC DNA]</scope>
    <source>
        <strain evidence="2 3">G-192</strain>
    </source>
</reference>
<dbReference type="RefSeq" id="WP_150022997.1">
    <property type="nucleotide sequence ID" value="NZ_VWOJ01000002.1"/>
</dbReference>
<evidence type="ECO:0000313" key="3">
    <source>
        <dbReference type="Proteomes" id="UP000325122"/>
    </source>
</evidence>
<feature type="domain" description="Prephenate dehydratase" evidence="1">
    <location>
        <begin position="2"/>
        <end position="175"/>
    </location>
</feature>
<dbReference type="Proteomes" id="UP000325122">
    <property type="component" value="Unassembled WGS sequence"/>
</dbReference>
<comment type="caution">
    <text evidence="2">The sequence shown here is derived from an EMBL/GenBank/DDBJ whole genome shotgun (WGS) entry which is preliminary data.</text>
</comment>
<gene>
    <name evidence="2" type="ORF">F1654_07970</name>
</gene>
<proteinExistence type="predicted"/>
<evidence type="ECO:0000313" key="2">
    <source>
        <dbReference type="EMBL" id="KAA5803729.1"/>
    </source>
</evidence>
<protein>
    <recommendedName>
        <fullName evidence="1">Prephenate dehydratase domain-containing protein</fullName>
    </recommendedName>
</protein>
<dbReference type="PROSITE" id="PS51171">
    <property type="entry name" value="PREPHENATE_DEHYDR_3"/>
    <property type="match status" value="1"/>
</dbReference>
<dbReference type="GO" id="GO:0004664">
    <property type="term" value="F:prephenate dehydratase activity"/>
    <property type="evidence" value="ECO:0007669"/>
    <property type="project" value="InterPro"/>
</dbReference>
<organism evidence="2 3">
    <name type="scientific">Alkalicaulis satelles</name>
    <dbReference type="NCBI Taxonomy" id="2609175"/>
    <lineage>
        <taxon>Bacteria</taxon>
        <taxon>Pseudomonadati</taxon>
        <taxon>Pseudomonadota</taxon>
        <taxon>Alphaproteobacteria</taxon>
        <taxon>Maricaulales</taxon>
        <taxon>Maricaulaceae</taxon>
        <taxon>Alkalicaulis</taxon>
    </lineage>
</organism>
<dbReference type="AlphaFoldDB" id="A0A5M6ZG82"/>
<dbReference type="SUPFAM" id="SSF53850">
    <property type="entry name" value="Periplasmic binding protein-like II"/>
    <property type="match status" value="1"/>
</dbReference>
<dbReference type="Gene3D" id="3.40.190.10">
    <property type="entry name" value="Periplasmic binding protein-like II"/>
    <property type="match status" value="2"/>
</dbReference>
<dbReference type="UniPathway" id="UPA00121">
    <property type="reaction ID" value="UER00345"/>
</dbReference>
<name>A0A5M6ZG82_9PROT</name>
<dbReference type="EMBL" id="VWOJ01000002">
    <property type="protein sequence ID" value="KAA5803729.1"/>
    <property type="molecule type" value="Genomic_DNA"/>
</dbReference>
<keyword evidence="3" id="KW-1185">Reference proteome</keyword>
<sequence>MRAACLGPDGSFTHRAALVLAAGCELVLMESVEAVLAALDDGSVDLAVAAYDSAAGPVEAVHEAVRTGRVEIEARHGLAVSFNLYRAPGDDAPLEGVFGHDKALGQIEAFLKAHDLKREALASNTLGLVLMRDAPRPGWGAAGPPGLENTYPLVVTHQRLEGETPNETVFVRLARRLP</sequence>
<dbReference type="InterPro" id="IPR001086">
    <property type="entry name" value="Preph_deHydtase"/>
</dbReference>
<dbReference type="GO" id="GO:0009094">
    <property type="term" value="P:L-phenylalanine biosynthetic process"/>
    <property type="evidence" value="ECO:0007669"/>
    <property type="project" value="UniProtKB-UniPathway"/>
</dbReference>